<dbReference type="EMBL" id="CADEBC010000540">
    <property type="protein sequence ID" value="CAB3249753.1"/>
    <property type="molecule type" value="Genomic_DNA"/>
</dbReference>
<evidence type="ECO:0000313" key="1">
    <source>
        <dbReference type="EMBL" id="CAB3229728.1"/>
    </source>
</evidence>
<organism evidence="1 4">
    <name type="scientific">Arctia plantaginis</name>
    <name type="common">Wood tiger moth</name>
    <name type="synonym">Phalaena plantaginis</name>
    <dbReference type="NCBI Taxonomy" id="874455"/>
    <lineage>
        <taxon>Eukaryota</taxon>
        <taxon>Metazoa</taxon>
        <taxon>Ecdysozoa</taxon>
        <taxon>Arthropoda</taxon>
        <taxon>Hexapoda</taxon>
        <taxon>Insecta</taxon>
        <taxon>Pterygota</taxon>
        <taxon>Neoptera</taxon>
        <taxon>Endopterygota</taxon>
        <taxon>Lepidoptera</taxon>
        <taxon>Glossata</taxon>
        <taxon>Ditrysia</taxon>
        <taxon>Noctuoidea</taxon>
        <taxon>Erebidae</taxon>
        <taxon>Arctiinae</taxon>
        <taxon>Arctia</taxon>
    </lineage>
</organism>
<comment type="caution">
    <text evidence="1">The sequence shown here is derived from an EMBL/GenBank/DDBJ whole genome shotgun (WGS) entry which is preliminary data.</text>
</comment>
<evidence type="ECO:0000313" key="2">
    <source>
        <dbReference type="EMBL" id="CAB3249753.1"/>
    </source>
</evidence>
<dbReference type="Proteomes" id="UP000494256">
    <property type="component" value="Unassembled WGS sequence"/>
</dbReference>
<name>A0A8S0ZD30_ARCPL</name>
<dbReference type="Proteomes" id="UP000494106">
    <property type="component" value="Unassembled WGS sequence"/>
</dbReference>
<dbReference type="EMBL" id="CADEBD010000286">
    <property type="protein sequence ID" value="CAB3229728.1"/>
    <property type="molecule type" value="Genomic_DNA"/>
</dbReference>
<evidence type="ECO:0000313" key="3">
    <source>
        <dbReference type="Proteomes" id="UP000494106"/>
    </source>
</evidence>
<proteinExistence type="predicted"/>
<dbReference type="AlphaFoldDB" id="A0A8S0ZD30"/>
<reference evidence="3 4" key="1">
    <citation type="submission" date="2020-04" db="EMBL/GenBank/DDBJ databases">
        <authorList>
            <person name="Wallbank WR R."/>
            <person name="Pardo Diaz C."/>
            <person name="Kozak K."/>
            <person name="Martin S."/>
            <person name="Jiggins C."/>
            <person name="Moest M."/>
            <person name="Warren A I."/>
            <person name="Byers J.R.P. K."/>
            <person name="Montejo-Kovacevich G."/>
            <person name="Yen C E."/>
        </authorList>
    </citation>
    <scope>NUCLEOTIDE SEQUENCE [LARGE SCALE GENOMIC DNA]</scope>
</reference>
<keyword evidence="3" id="KW-1185">Reference proteome</keyword>
<sequence>MDISFDFEELTKKCFQCDENVICNLNIVNNASNTTFTLWNKYQMFFYEGVDFETASNTIVPEFQIHNIITSNNYLICMDCAGNVHTTPLKFKNTAQKRFKYGFQPRDDGIVVFSLFSEDHAMCLKYESHAYSLSVHKINTEFNLVKKAMLISNDRFLLQQNRDKYLLKSYLISERQLEIVKEVFNIRDVSITNNYSIVFISFDKLSVYSCLYSLKTTESEISLVKLYTCPAEIASIDLIELDNMNCIMGLTMGTMICLNLKELNAPRIIHLNTPIYKLLAFNDIVLYTDGMTMWKAEHILAINIKFSQLFVKGVKDFIKFGDQIICTTFNNMIYTFSMDDERSYIKPQSVGEYYSAETVLNNANYLEEIKDEINKSQALMKLQVEQKDYITALCLTNRQDVMDKVISLKVIVYESYEDAISEHTDTVLTNQLSEYFDIDCFYILIKITAVIENNLANILSNSVGDLRIHVTIISKGRIIRSTTVKISNVLRNITVLVPLKIKFINTAEMKVETKLVTIIPGALDRKQKIWVILYRKTVALNSDNFIKFNFKTNNVICLKDPEESLEKLILQTTMNQYGSFFDFTDITEKMAVLNTWQMYVRLPPQYEEIFKNAVRQPWNSKKVNYFLLLFTSEDFLKSRIGIWMTVAKEKVKLEIDNDGFSTPTLKVSSRNAKIALDMRNFLSNLIHSVFRNCEPGTQFISHSFYITVENLQRAIRDSVTGASEEDILPLIEQFEKKIIGCLPI</sequence>
<accession>A0A8S0ZD30</accession>
<protein>
    <submittedName>
        <fullName evidence="1">Uncharacterized protein</fullName>
    </submittedName>
</protein>
<gene>
    <name evidence="2" type="ORF">APLA_LOCUS12243</name>
    <name evidence="1" type="ORF">APLA_LOCUS4294</name>
</gene>
<evidence type="ECO:0000313" key="4">
    <source>
        <dbReference type="Proteomes" id="UP000494256"/>
    </source>
</evidence>
<dbReference type="OrthoDB" id="6881329at2759"/>